<name>A0AAW0NUW9_9GOBI</name>
<dbReference type="AlphaFoldDB" id="A0AAW0NUW9"/>
<dbReference type="EMBL" id="JBBPFD010000011">
    <property type="protein sequence ID" value="KAK7906879.1"/>
    <property type="molecule type" value="Genomic_DNA"/>
</dbReference>
<accession>A0AAW0NUW9</accession>
<sequence>MDASSSCHLICAGYQSWLVSNALTVGRPAPSISSSRAVIQSGIFTLRAKRNAKLPAPPAPGLCHACFQHNEFLQAESSPQRHSAQLRRPGSSDISKWARLAQVNTREVESVLESYKGFRSIRHTAGEGRPPVPVINAAVCTGFYVKKEKKSLPEHWLNSQSVFNIGP</sequence>
<evidence type="ECO:0000313" key="2">
    <source>
        <dbReference type="Proteomes" id="UP001460270"/>
    </source>
</evidence>
<comment type="caution">
    <text evidence="1">The sequence shown here is derived from an EMBL/GenBank/DDBJ whole genome shotgun (WGS) entry which is preliminary data.</text>
</comment>
<gene>
    <name evidence="1" type="ORF">WMY93_015491</name>
</gene>
<evidence type="ECO:0000313" key="1">
    <source>
        <dbReference type="EMBL" id="KAK7906879.1"/>
    </source>
</evidence>
<proteinExistence type="predicted"/>
<reference evidence="2" key="1">
    <citation type="submission" date="2024-04" db="EMBL/GenBank/DDBJ databases">
        <title>Salinicola lusitanus LLJ914,a marine bacterium isolated from the Okinawa Trough.</title>
        <authorList>
            <person name="Li J."/>
        </authorList>
    </citation>
    <scope>NUCLEOTIDE SEQUENCE [LARGE SCALE GENOMIC DNA]</scope>
</reference>
<dbReference type="Proteomes" id="UP001460270">
    <property type="component" value="Unassembled WGS sequence"/>
</dbReference>
<protein>
    <submittedName>
        <fullName evidence="1">Uncharacterized protein</fullName>
    </submittedName>
</protein>
<organism evidence="1 2">
    <name type="scientific">Mugilogobius chulae</name>
    <name type="common">yellowstripe goby</name>
    <dbReference type="NCBI Taxonomy" id="88201"/>
    <lineage>
        <taxon>Eukaryota</taxon>
        <taxon>Metazoa</taxon>
        <taxon>Chordata</taxon>
        <taxon>Craniata</taxon>
        <taxon>Vertebrata</taxon>
        <taxon>Euteleostomi</taxon>
        <taxon>Actinopterygii</taxon>
        <taxon>Neopterygii</taxon>
        <taxon>Teleostei</taxon>
        <taxon>Neoteleostei</taxon>
        <taxon>Acanthomorphata</taxon>
        <taxon>Gobiaria</taxon>
        <taxon>Gobiiformes</taxon>
        <taxon>Gobioidei</taxon>
        <taxon>Gobiidae</taxon>
        <taxon>Gobionellinae</taxon>
        <taxon>Mugilogobius</taxon>
    </lineage>
</organism>
<keyword evidence="2" id="KW-1185">Reference proteome</keyword>